<name>A0A918R689_9SPHN</name>
<feature type="domain" description="SAF" evidence="2">
    <location>
        <begin position="44"/>
        <end position="108"/>
    </location>
</feature>
<dbReference type="Pfam" id="PF08666">
    <property type="entry name" value="SAF"/>
    <property type="match status" value="1"/>
</dbReference>
<feature type="region of interest" description="Disordered" evidence="1">
    <location>
        <begin position="290"/>
        <end position="313"/>
    </location>
</feature>
<feature type="compositionally biased region" description="Polar residues" evidence="1">
    <location>
        <begin position="298"/>
        <end position="307"/>
    </location>
</feature>
<evidence type="ECO:0000259" key="2">
    <source>
        <dbReference type="SMART" id="SM00858"/>
    </source>
</evidence>
<dbReference type="InterPro" id="IPR013974">
    <property type="entry name" value="SAF"/>
</dbReference>
<dbReference type="RefSeq" id="WP_189538776.1">
    <property type="nucleotide sequence ID" value="NZ_BMZD01000001.1"/>
</dbReference>
<dbReference type="SMART" id="SM00858">
    <property type="entry name" value="SAF"/>
    <property type="match status" value="1"/>
</dbReference>
<reference evidence="3" key="2">
    <citation type="submission" date="2020-09" db="EMBL/GenBank/DDBJ databases">
        <authorList>
            <person name="Sun Q."/>
            <person name="Kim S."/>
        </authorList>
    </citation>
    <scope>NUCLEOTIDE SEQUENCE</scope>
    <source>
        <strain evidence="3">KCTC 32422</strain>
    </source>
</reference>
<accession>A0A918R689</accession>
<dbReference type="InterPro" id="IPR031571">
    <property type="entry name" value="RcpC_dom"/>
</dbReference>
<organism evidence="3 4">
    <name type="scientific">Novosphingobium arvoryzae</name>
    <dbReference type="NCBI Taxonomy" id="1256514"/>
    <lineage>
        <taxon>Bacteria</taxon>
        <taxon>Pseudomonadati</taxon>
        <taxon>Pseudomonadota</taxon>
        <taxon>Alphaproteobacteria</taxon>
        <taxon>Sphingomonadales</taxon>
        <taxon>Sphingomonadaceae</taxon>
        <taxon>Novosphingobium</taxon>
    </lineage>
</organism>
<keyword evidence="4" id="KW-1185">Reference proteome</keyword>
<dbReference type="InterPro" id="IPR017592">
    <property type="entry name" value="Pilus_assmbl_Flp-typ_CpaB"/>
</dbReference>
<dbReference type="NCBIfam" id="TIGR03177">
    <property type="entry name" value="pilus_cpaB"/>
    <property type="match status" value="1"/>
</dbReference>
<dbReference type="AlphaFoldDB" id="A0A918R689"/>
<dbReference type="EMBL" id="BMZD01000001">
    <property type="protein sequence ID" value="GGZ88750.1"/>
    <property type="molecule type" value="Genomic_DNA"/>
</dbReference>
<dbReference type="Proteomes" id="UP000634139">
    <property type="component" value="Unassembled WGS sequence"/>
</dbReference>
<dbReference type="CDD" id="cd11614">
    <property type="entry name" value="SAF_CpaB_FlgA_like"/>
    <property type="match status" value="1"/>
</dbReference>
<dbReference type="Pfam" id="PF16976">
    <property type="entry name" value="RcpC"/>
    <property type="match status" value="1"/>
</dbReference>
<evidence type="ECO:0000313" key="3">
    <source>
        <dbReference type="EMBL" id="GGZ88750.1"/>
    </source>
</evidence>
<reference evidence="3" key="1">
    <citation type="journal article" date="2014" name="Int. J. Syst. Evol. Microbiol.">
        <title>Complete genome sequence of Corynebacterium casei LMG S-19264T (=DSM 44701T), isolated from a smear-ripened cheese.</title>
        <authorList>
            <consortium name="US DOE Joint Genome Institute (JGI-PGF)"/>
            <person name="Walter F."/>
            <person name="Albersmeier A."/>
            <person name="Kalinowski J."/>
            <person name="Ruckert C."/>
        </authorList>
    </citation>
    <scope>NUCLEOTIDE SEQUENCE</scope>
    <source>
        <strain evidence="3">KCTC 32422</strain>
    </source>
</reference>
<evidence type="ECO:0000256" key="1">
    <source>
        <dbReference type="SAM" id="MobiDB-lite"/>
    </source>
</evidence>
<proteinExistence type="predicted"/>
<comment type="caution">
    <text evidence="3">The sequence shown here is derived from an EMBL/GenBank/DDBJ whole genome shotgun (WGS) entry which is preliminary data.</text>
</comment>
<evidence type="ECO:0000313" key="4">
    <source>
        <dbReference type="Proteomes" id="UP000634139"/>
    </source>
</evidence>
<sequence length="313" mass="31810">MQSRNWVLLGIAVAIGLFAVLLANAWFSGVEQQQGGPAGEQKFTRIVVATQPLEFGGRLTSQNVRLQDWPAGSVPQGAFNSIPDALKDNRVALRPIVPGEPVLSSNVSGADGRATLAGLLPDGMRAVSVSVNAVSGVAGFVLPGSLVDVLLTREIDNGTGGTAVHRSDVILESVQVLAIDQLANNKQSEPKVARTATLAVSLRDAQRLAVAEQAGRLSLVLRKPTDADTVAAAAGTATVATVTTYELGGVRRAAPAQASAAGRQSGGSGSLTVPALPGFGGGAAPAPAWTGPTMTIVRGTQPTSYPVGQTKGG</sequence>
<protein>
    <recommendedName>
        <fullName evidence="2">SAF domain-containing protein</fullName>
    </recommendedName>
</protein>
<gene>
    <name evidence="3" type="ORF">GCM10011617_04620</name>
</gene>